<evidence type="ECO:0000256" key="5">
    <source>
        <dbReference type="ARBA" id="ARBA00023242"/>
    </source>
</evidence>
<reference evidence="12" key="1">
    <citation type="submission" date="2023-05" db="EMBL/GenBank/DDBJ databases">
        <title>Nepenthes gracilis genome sequencing.</title>
        <authorList>
            <person name="Fukushima K."/>
        </authorList>
    </citation>
    <scope>NUCLEOTIDE SEQUENCE</scope>
    <source>
        <strain evidence="12">SING2019-196</strain>
    </source>
</reference>
<dbReference type="PROSITE" id="PS51133">
    <property type="entry name" value="ZF_TFIIS_2"/>
    <property type="match status" value="1"/>
</dbReference>
<dbReference type="SUPFAM" id="SSF46942">
    <property type="entry name" value="Elongation factor TFIIS domain 2"/>
    <property type="match status" value="1"/>
</dbReference>
<comment type="subcellular location">
    <subcellularLocation>
        <location evidence="1 7 8">Nucleus</location>
    </subcellularLocation>
</comment>
<dbReference type="Pfam" id="PF07500">
    <property type="entry name" value="TFIIS_M"/>
    <property type="match status" value="1"/>
</dbReference>
<evidence type="ECO:0000256" key="4">
    <source>
        <dbReference type="ARBA" id="ARBA00022833"/>
    </source>
</evidence>
<dbReference type="InterPro" id="IPR001222">
    <property type="entry name" value="Znf_TFIIS"/>
</dbReference>
<dbReference type="PROSITE" id="PS00466">
    <property type="entry name" value="ZF_TFIIS_1"/>
    <property type="match status" value="1"/>
</dbReference>
<dbReference type="PROSITE" id="PS51321">
    <property type="entry name" value="TFIIS_CENTRAL"/>
    <property type="match status" value="1"/>
</dbReference>
<dbReference type="GO" id="GO:0003677">
    <property type="term" value="F:DNA binding"/>
    <property type="evidence" value="ECO:0007669"/>
    <property type="project" value="UniProtKB-KW"/>
</dbReference>
<dbReference type="PIRSF" id="PIRSF006704">
    <property type="entry name" value="TF_IIS"/>
    <property type="match status" value="1"/>
</dbReference>
<dbReference type="Gene3D" id="1.20.930.10">
    <property type="entry name" value="Conserved domain common to transcription factors TFIIS, elongin A, CRSP70"/>
    <property type="match status" value="1"/>
</dbReference>
<dbReference type="SMART" id="SM00510">
    <property type="entry name" value="TFS2M"/>
    <property type="match status" value="1"/>
</dbReference>
<dbReference type="CDD" id="cd00183">
    <property type="entry name" value="TFIIS_I"/>
    <property type="match status" value="1"/>
</dbReference>
<gene>
    <name evidence="12" type="ORF">Nepgr_006850</name>
</gene>
<dbReference type="InterPro" id="IPR035441">
    <property type="entry name" value="TFIIS/LEDGF_dom_sf"/>
</dbReference>
<comment type="function">
    <text evidence="8">Necessary for efficient RNA polymerase II transcription elongation past template-encoded arresting sites.</text>
</comment>
<dbReference type="AlphaFoldDB" id="A0AAD3XHU0"/>
<evidence type="ECO:0000313" key="12">
    <source>
        <dbReference type="EMBL" id="GMH05010.1"/>
    </source>
</evidence>
<dbReference type="PANTHER" id="PTHR11477:SF0">
    <property type="entry name" value="IP08861P-RELATED"/>
    <property type="match status" value="1"/>
</dbReference>
<dbReference type="InterPro" id="IPR036575">
    <property type="entry name" value="TFIIS_cen_dom_sf"/>
</dbReference>
<dbReference type="InterPro" id="IPR035100">
    <property type="entry name" value="TF_IIS-typ"/>
</dbReference>
<evidence type="ECO:0000313" key="13">
    <source>
        <dbReference type="Proteomes" id="UP001279734"/>
    </source>
</evidence>
<comment type="caution">
    <text evidence="12">The sequence shown here is derived from an EMBL/GenBank/DDBJ whole genome shotgun (WGS) entry which is preliminary data.</text>
</comment>
<feature type="domain" description="TFIIS N-terminal" evidence="10">
    <location>
        <begin position="7"/>
        <end position="86"/>
    </location>
</feature>
<feature type="domain" description="TFIIS-type" evidence="9">
    <location>
        <begin position="358"/>
        <end position="398"/>
    </location>
</feature>
<sequence length="400" mass="44974">MQKELVELFEAAKKAADAAAEDGGLAEESRCLDALKRLKDFPVNYQMLVATQVGKRLRHLAKHPRKKIQDFAADLIDKWKNIIIEETKNRKNGGSECEDSVKLEPANAVRTKKANPVKIEKASGADTVKVEKREQGISRRPEEIARMDTVKVERKLEKGTVVKTEISSSADAVKLNNGNVVKTENTSSAAYVKEVERITNQEKQAAYTAKKLPPVPNVPKLSSMIKCNDVNRDKMRELLFEALSRVSSEADAAIVREEVDACDPIRVAVSVESTMFETWGGSTGANKLKYRSTIFNLKDPKNPDFRRKVLLGQFRPEKIVTLTPEEMASDQRRAENQQIKDKALFECQRGGPPKATTDQFKCGRCGQRKCTYYQLQTRSADEPMTTFVTCVNCNNHWKFC</sequence>
<dbReference type="InterPro" id="IPR006289">
    <property type="entry name" value="TFSII"/>
</dbReference>
<proteinExistence type="inferred from homology"/>
<dbReference type="InterPro" id="IPR017923">
    <property type="entry name" value="TFIIS_N"/>
</dbReference>
<name>A0AAD3XHU0_NEPGR</name>
<dbReference type="GO" id="GO:0008270">
    <property type="term" value="F:zinc ion binding"/>
    <property type="evidence" value="ECO:0007669"/>
    <property type="project" value="UniProtKB-UniRule"/>
</dbReference>
<dbReference type="SUPFAM" id="SSF47676">
    <property type="entry name" value="Conserved domain common to transcription factors TFIIS, elongin A, CRSP70"/>
    <property type="match status" value="1"/>
</dbReference>
<dbReference type="GO" id="GO:0005634">
    <property type="term" value="C:nucleus"/>
    <property type="evidence" value="ECO:0007669"/>
    <property type="project" value="UniProtKB-SubCell"/>
</dbReference>
<keyword evidence="4 8" id="KW-0862">Zinc</keyword>
<dbReference type="Gene3D" id="2.20.25.10">
    <property type="match status" value="1"/>
</dbReference>
<dbReference type="PANTHER" id="PTHR11477">
    <property type="entry name" value="TRANSCRIPTION FACTOR S-II ZINC FINGER DOMAIN-CONTAINING PROTEIN"/>
    <property type="match status" value="1"/>
</dbReference>
<evidence type="ECO:0000259" key="11">
    <source>
        <dbReference type="PROSITE" id="PS51321"/>
    </source>
</evidence>
<dbReference type="EMBL" id="BSYO01000005">
    <property type="protein sequence ID" value="GMH05010.1"/>
    <property type="molecule type" value="Genomic_DNA"/>
</dbReference>
<dbReference type="SUPFAM" id="SSF57783">
    <property type="entry name" value="Zinc beta-ribbon"/>
    <property type="match status" value="1"/>
</dbReference>
<comment type="similarity">
    <text evidence="8">Belongs to the TFS-II family.</text>
</comment>
<keyword evidence="8" id="KW-0238">DNA-binding</keyword>
<dbReference type="InterPro" id="IPR003618">
    <property type="entry name" value="TFIIS_cen_dom"/>
</dbReference>
<dbReference type="Gene3D" id="1.10.472.30">
    <property type="entry name" value="Transcription elongation factor S-II, central domain"/>
    <property type="match status" value="1"/>
</dbReference>
<protein>
    <recommendedName>
        <fullName evidence="8">Transcription elongation factor</fullName>
    </recommendedName>
</protein>
<dbReference type="PROSITE" id="PS51319">
    <property type="entry name" value="TFIIS_N"/>
    <property type="match status" value="1"/>
</dbReference>
<dbReference type="Pfam" id="PF01096">
    <property type="entry name" value="Zn_ribbon_TFIIS"/>
    <property type="match status" value="1"/>
</dbReference>
<keyword evidence="8" id="KW-0805">Transcription regulation</keyword>
<evidence type="ECO:0000256" key="2">
    <source>
        <dbReference type="ARBA" id="ARBA00022723"/>
    </source>
</evidence>
<keyword evidence="2 8" id="KW-0479">Metal-binding</keyword>
<dbReference type="Proteomes" id="UP001279734">
    <property type="component" value="Unassembled WGS sequence"/>
</dbReference>
<keyword evidence="5 7" id="KW-0539">Nucleus</keyword>
<dbReference type="Pfam" id="PF08711">
    <property type="entry name" value="Med26"/>
    <property type="match status" value="1"/>
</dbReference>
<dbReference type="FunFam" id="2.20.25.10:FF:000001">
    <property type="entry name" value="Probable Transcription elongation factor S-II"/>
    <property type="match status" value="1"/>
</dbReference>
<feature type="domain" description="TFIIS central" evidence="11">
    <location>
        <begin position="231"/>
        <end position="355"/>
    </location>
</feature>
<dbReference type="SMART" id="SM00509">
    <property type="entry name" value="TFS2N"/>
    <property type="match status" value="1"/>
</dbReference>
<evidence type="ECO:0000259" key="9">
    <source>
        <dbReference type="PROSITE" id="PS51133"/>
    </source>
</evidence>
<keyword evidence="13" id="KW-1185">Reference proteome</keyword>
<dbReference type="InterPro" id="IPR003617">
    <property type="entry name" value="TFIIS/CRSP70_N_sub"/>
</dbReference>
<keyword evidence="3 6" id="KW-0863">Zinc-finger</keyword>
<evidence type="ECO:0000256" key="7">
    <source>
        <dbReference type="PROSITE-ProRule" id="PRU00649"/>
    </source>
</evidence>
<evidence type="ECO:0000256" key="3">
    <source>
        <dbReference type="ARBA" id="ARBA00022771"/>
    </source>
</evidence>
<dbReference type="NCBIfam" id="TIGR01385">
    <property type="entry name" value="TFSII"/>
    <property type="match status" value="1"/>
</dbReference>
<keyword evidence="8" id="KW-0804">Transcription</keyword>
<accession>A0AAD3XHU0</accession>
<dbReference type="GO" id="GO:0006368">
    <property type="term" value="P:transcription elongation by RNA polymerase II"/>
    <property type="evidence" value="ECO:0007669"/>
    <property type="project" value="InterPro"/>
</dbReference>
<organism evidence="12 13">
    <name type="scientific">Nepenthes gracilis</name>
    <name type="common">Slender pitcher plant</name>
    <dbReference type="NCBI Taxonomy" id="150966"/>
    <lineage>
        <taxon>Eukaryota</taxon>
        <taxon>Viridiplantae</taxon>
        <taxon>Streptophyta</taxon>
        <taxon>Embryophyta</taxon>
        <taxon>Tracheophyta</taxon>
        <taxon>Spermatophyta</taxon>
        <taxon>Magnoliopsida</taxon>
        <taxon>eudicotyledons</taxon>
        <taxon>Gunneridae</taxon>
        <taxon>Pentapetalae</taxon>
        <taxon>Caryophyllales</taxon>
        <taxon>Nepenthaceae</taxon>
        <taxon>Nepenthes</taxon>
    </lineage>
</organism>
<evidence type="ECO:0000256" key="6">
    <source>
        <dbReference type="PROSITE-ProRule" id="PRU00472"/>
    </source>
</evidence>
<evidence type="ECO:0000259" key="10">
    <source>
        <dbReference type="PROSITE" id="PS51319"/>
    </source>
</evidence>
<evidence type="ECO:0000256" key="8">
    <source>
        <dbReference type="RuleBase" id="RU368078"/>
    </source>
</evidence>
<dbReference type="CDD" id="cd13749">
    <property type="entry name" value="Zn-ribbon_TFIIS"/>
    <property type="match status" value="1"/>
</dbReference>
<dbReference type="SMART" id="SM00440">
    <property type="entry name" value="ZnF_C2C2"/>
    <property type="match status" value="1"/>
</dbReference>
<evidence type="ECO:0000256" key="1">
    <source>
        <dbReference type="ARBA" id="ARBA00004123"/>
    </source>
</evidence>